<organism evidence="1 2">
    <name type="scientific">Clathrus columnatus</name>
    <dbReference type="NCBI Taxonomy" id="1419009"/>
    <lineage>
        <taxon>Eukaryota</taxon>
        <taxon>Fungi</taxon>
        <taxon>Dikarya</taxon>
        <taxon>Basidiomycota</taxon>
        <taxon>Agaricomycotina</taxon>
        <taxon>Agaricomycetes</taxon>
        <taxon>Phallomycetidae</taxon>
        <taxon>Phallales</taxon>
        <taxon>Clathraceae</taxon>
        <taxon>Clathrus</taxon>
    </lineage>
</organism>
<dbReference type="Gene3D" id="3.90.25.10">
    <property type="entry name" value="UDP-galactose 4-epimerase, domain 1"/>
    <property type="match status" value="1"/>
</dbReference>
<proteinExistence type="predicted"/>
<evidence type="ECO:0000313" key="1">
    <source>
        <dbReference type="EMBL" id="GJJ13483.1"/>
    </source>
</evidence>
<name>A0AAV5ALB6_9AGAM</name>
<protein>
    <submittedName>
        <fullName evidence="1">Uncharacterized protein</fullName>
    </submittedName>
</protein>
<evidence type="ECO:0000313" key="2">
    <source>
        <dbReference type="Proteomes" id="UP001050691"/>
    </source>
</evidence>
<comment type="caution">
    <text evidence="1">The sequence shown here is derived from an EMBL/GenBank/DDBJ whole genome shotgun (WGS) entry which is preliminary data.</text>
</comment>
<accession>A0AAV5ALB6</accession>
<dbReference type="Gene3D" id="3.40.50.720">
    <property type="entry name" value="NAD(P)-binding Rossmann-like Domain"/>
    <property type="match status" value="1"/>
</dbReference>
<reference evidence="1" key="1">
    <citation type="submission" date="2021-10" db="EMBL/GenBank/DDBJ databases">
        <title>De novo Genome Assembly of Clathrus columnatus (Basidiomycota, Fungi) Using Illumina and Nanopore Sequence Data.</title>
        <authorList>
            <person name="Ogiso-Tanaka E."/>
            <person name="Itagaki H."/>
            <person name="Hosoya T."/>
            <person name="Hosaka K."/>
        </authorList>
    </citation>
    <scope>NUCLEOTIDE SEQUENCE</scope>
    <source>
        <strain evidence="1">MO-923</strain>
    </source>
</reference>
<dbReference type="SUPFAM" id="SSF51735">
    <property type="entry name" value="NAD(P)-binding Rossmann-fold domains"/>
    <property type="match status" value="1"/>
</dbReference>
<sequence>MPPSTVLISGGNSKAARQLITTLLNHPQCPNLRILTRSQGVETLKRQFPLLSTLPHSIIDGNFMDEATLLPSLQGVSIVVYNGPSIDQNETCLASHEVEARHSQDEINPTHYMQDVSLGHVMRTGKLPLGYSELVEQGFIDLRDFAMVLRLIILDPMKHNRATYELVTENKSYLEVALILQEVMGRDVQCEVIPPATYLAMLKEENVIQNEYAEDMVERIMSASSGV</sequence>
<dbReference type="InterPro" id="IPR036291">
    <property type="entry name" value="NAD(P)-bd_dom_sf"/>
</dbReference>
<dbReference type="EMBL" id="BPWL01000008">
    <property type="protein sequence ID" value="GJJ13483.1"/>
    <property type="molecule type" value="Genomic_DNA"/>
</dbReference>
<keyword evidence="2" id="KW-1185">Reference proteome</keyword>
<gene>
    <name evidence="1" type="ORF">Clacol_007737</name>
</gene>
<dbReference type="AlphaFoldDB" id="A0AAV5ALB6"/>
<dbReference type="Proteomes" id="UP001050691">
    <property type="component" value="Unassembled WGS sequence"/>
</dbReference>